<comment type="function">
    <text evidence="8">The phosphoenolpyruvate-dependent sugar phosphotransferase system (PTS), a major carbohydrate active -transport system, catalyzes the phosphorylation of incoming sugar substrates concomitant with their translocation across the cell membrane.</text>
</comment>
<dbReference type="GO" id="GO:0008982">
    <property type="term" value="F:protein-N(PI)-phosphohistidine-sugar phosphotransferase activity"/>
    <property type="evidence" value="ECO:0007669"/>
    <property type="project" value="UniProtKB-UniRule"/>
</dbReference>
<keyword evidence="5 9" id="KW-0812">Transmembrane</keyword>
<evidence type="ECO:0000256" key="7">
    <source>
        <dbReference type="ARBA" id="ARBA00023136"/>
    </source>
</evidence>
<accession>A0A968GH66</accession>
<feature type="transmembrane region" description="Helical" evidence="9">
    <location>
        <begin position="79"/>
        <end position="96"/>
    </location>
</feature>
<feature type="transmembrane region" description="Helical" evidence="9">
    <location>
        <begin position="355"/>
        <end position="380"/>
    </location>
</feature>
<dbReference type="GO" id="GO:1901264">
    <property type="term" value="P:carbohydrate derivative transport"/>
    <property type="evidence" value="ECO:0007669"/>
    <property type="project" value="TreeGrafter"/>
</dbReference>
<dbReference type="AlphaFoldDB" id="A0A968GH66"/>
<evidence type="ECO:0000313" key="12">
    <source>
        <dbReference type="Proteomes" id="UP000778951"/>
    </source>
</evidence>
<dbReference type="EMBL" id="JAATLM010000001">
    <property type="protein sequence ID" value="NIZ68957.1"/>
    <property type="molecule type" value="Genomic_DNA"/>
</dbReference>
<dbReference type="RefSeq" id="WP_167695069.1">
    <property type="nucleotide sequence ID" value="NZ_CP118181.1"/>
</dbReference>
<evidence type="ECO:0000259" key="10">
    <source>
        <dbReference type="PROSITE" id="PS51105"/>
    </source>
</evidence>
<keyword evidence="2 8" id="KW-0813">Transport</keyword>
<feature type="transmembrane region" description="Helical" evidence="9">
    <location>
        <begin position="101"/>
        <end position="123"/>
    </location>
</feature>
<keyword evidence="3 8" id="KW-1003">Cell membrane</keyword>
<keyword evidence="7 8" id="KW-0472">Membrane</keyword>
<dbReference type="InterPro" id="IPR004501">
    <property type="entry name" value="PTS_EIIC_3"/>
</dbReference>
<dbReference type="GO" id="GO:0009401">
    <property type="term" value="P:phosphoenolpyruvate-dependent sugar phosphotransferase system"/>
    <property type="evidence" value="ECO:0007669"/>
    <property type="project" value="InterPro"/>
</dbReference>
<gene>
    <name evidence="11" type="ORF">HCT48_01825</name>
</gene>
<keyword evidence="12" id="KW-1185">Reference proteome</keyword>
<keyword evidence="4 8" id="KW-0762">Sugar transport</keyword>
<dbReference type="InterPro" id="IPR051088">
    <property type="entry name" value="PTS_Sugar-EIIC/EIIB"/>
</dbReference>
<feature type="transmembrane region" description="Helical" evidence="9">
    <location>
        <begin position="298"/>
        <end position="315"/>
    </location>
</feature>
<evidence type="ECO:0000256" key="9">
    <source>
        <dbReference type="SAM" id="Phobius"/>
    </source>
</evidence>
<dbReference type="Proteomes" id="UP000778951">
    <property type="component" value="Unassembled WGS sequence"/>
</dbReference>
<dbReference type="PANTHER" id="PTHR33989">
    <property type="match status" value="1"/>
</dbReference>
<dbReference type="NCBIfam" id="TIGR00410">
    <property type="entry name" value="lacE"/>
    <property type="match status" value="1"/>
</dbReference>
<evidence type="ECO:0000256" key="6">
    <source>
        <dbReference type="ARBA" id="ARBA00022989"/>
    </source>
</evidence>
<dbReference type="PANTHER" id="PTHR33989:SF10">
    <property type="entry name" value="PERMEASE IIC COMPONENT"/>
    <property type="match status" value="1"/>
</dbReference>
<dbReference type="InterPro" id="IPR004796">
    <property type="entry name" value="PTS_IIC_cello"/>
</dbReference>
<feature type="transmembrane region" description="Helical" evidence="9">
    <location>
        <begin position="400"/>
        <end position="420"/>
    </location>
</feature>
<dbReference type="GO" id="GO:0005886">
    <property type="term" value="C:plasma membrane"/>
    <property type="evidence" value="ECO:0007669"/>
    <property type="project" value="UniProtKB-SubCell"/>
</dbReference>
<feature type="transmembrane region" description="Helical" evidence="9">
    <location>
        <begin position="235"/>
        <end position="252"/>
    </location>
</feature>
<comment type="subcellular location">
    <subcellularLocation>
        <location evidence="1">Cell membrane</location>
        <topology evidence="1">Multi-pass membrane protein</topology>
    </subcellularLocation>
</comment>
<organism evidence="11 12">
    <name type="scientific">Entomospira culicis</name>
    <dbReference type="NCBI Taxonomy" id="2719989"/>
    <lineage>
        <taxon>Bacteria</taxon>
        <taxon>Pseudomonadati</taxon>
        <taxon>Spirochaetota</taxon>
        <taxon>Spirochaetia</taxon>
        <taxon>Spirochaetales</taxon>
        <taxon>Spirochaetaceae</taxon>
        <taxon>Entomospira</taxon>
    </lineage>
</organism>
<evidence type="ECO:0000256" key="3">
    <source>
        <dbReference type="ARBA" id="ARBA00022475"/>
    </source>
</evidence>
<evidence type="ECO:0000313" key="11">
    <source>
        <dbReference type="EMBL" id="NIZ68957.1"/>
    </source>
</evidence>
<protein>
    <recommendedName>
        <fullName evidence="8">Permease IIC component</fullName>
    </recommendedName>
</protein>
<feature type="transmembrane region" description="Helical" evidence="9">
    <location>
        <begin position="259"/>
        <end position="278"/>
    </location>
</feature>
<evidence type="ECO:0000256" key="5">
    <source>
        <dbReference type="ARBA" id="ARBA00022692"/>
    </source>
</evidence>
<dbReference type="Pfam" id="PF02378">
    <property type="entry name" value="PTS_EIIC"/>
    <property type="match status" value="1"/>
</dbReference>
<evidence type="ECO:0000256" key="1">
    <source>
        <dbReference type="ARBA" id="ARBA00004651"/>
    </source>
</evidence>
<dbReference type="PROSITE" id="PS51105">
    <property type="entry name" value="PTS_EIIC_TYPE_3"/>
    <property type="match status" value="1"/>
</dbReference>
<evidence type="ECO:0000256" key="8">
    <source>
        <dbReference type="PIRNR" id="PIRNR006351"/>
    </source>
</evidence>
<sequence length="438" mass="47651">MSSEQLMENKFLHKFILVSTKISEQIHLRSMKDGFVTMMPLFILAGLAVLINNVILPIFLSGEILATVQEWGTAINNGTLNMAALGIAILIAYNLAKNRQFINPIATAVVALGSFMMILPLSLPTPIGDETVQLNGLISFNMLGSGGMISAIVISILASELFIFLSKVKIFKIYLGEGVPTGVARSFEALIPVILTMSTIAASSLLLKVITGMDLMSLIVFLIQRPLQGVNNSLIGFLFLYGLGTFLFSLGIHHNVITSAFIGPFLLININENMIAFSEGVPAPHILVEPFMATYMNMSGHGLTLPLLIAIFLFSKDKQSRTLGKLSIGPALFNINEPVIFGYPIIFNPPMMIPFVLVPLLGGTLAYFATALGLVNRIVVMLPWTTPPILSGYLATGGDWRASLLQIIIIVMGVFIYLPFMKMNEMIAHKIAMNSSEK</sequence>
<dbReference type="InterPro" id="IPR003352">
    <property type="entry name" value="PTS_EIIC"/>
</dbReference>
<evidence type="ECO:0000256" key="4">
    <source>
        <dbReference type="ARBA" id="ARBA00022597"/>
    </source>
</evidence>
<keyword evidence="6 9" id="KW-1133">Transmembrane helix</keyword>
<proteinExistence type="predicted"/>
<reference evidence="11" key="1">
    <citation type="submission" date="2020-03" db="EMBL/GenBank/DDBJ databases">
        <title>Spirochaetal bacteria isolated from arthropods constitute a novel genus Entomospira genus novum within the order Spirochaetales.</title>
        <authorList>
            <person name="Grana-Miraglia L."/>
            <person name="Sikutova S."/>
            <person name="Fingerle V."/>
            <person name="Sing A."/>
            <person name="Castillo-Ramirez S."/>
            <person name="Margos G."/>
            <person name="Rudolf I."/>
        </authorList>
    </citation>
    <scope>NUCLEOTIDE SEQUENCE</scope>
    <source>
        <strain evidence="11">BR149</strain>
    </source>
</reference>
<dbReference type="PIRSF" id="PIRSF006351">
    <property type="entry name" value="PTS_EIIC-Cellobiose"/>
    <property type="match status" value="1"/>
</dbReference>
<feature type="transmembrane region" description="Helical" evidence="9">
    <location>
        <begin position="143"/>
        <end position="165"/>
    </location>
</feature>
<evidence type="ECO:0000256" key="2">
    <source>
        <dbReference type="ARBA" id="ARBA00022448"/>
    </source>
</evidence>
<feature type="transmembrane region" description="Helical" evidence="9">
    <location>
        <begin position="35"/>
        <end position="59"/>
    </location>
</feature>
<feature type="domain" description="PTS EIIC type-3" evidence="10">
    <location>
        <begin position="11"/>
        <end position="420"/>
    </location>
</feature>
<comment type="caution">
    <text evidence="11">The sequence shown here is derived from an EMBL/GenBank/DDBJ whole genome shotgun (WGS) entry which is preliminary data.</text>
</comment>
<name>A0A968GH66_9SPIO</name>